<reference evidence="1" key="1">
    <citation type="submission" date="2022-01" db="EMBL/GenBank/DDBJ databases">
        <authorList>
            <person name="Lagorce A."/>
        </authorList>
    </citation>
    <scope>NUCLEOTIDE SEQUENCE</scope>
    <source>
        <strain evidence="1">Th15_F1_D04</strain>
    </source>
</reference>
<dbReference type="EMBL" id="CAKMTQ010000067">
    <property type="protein sequence ID" value="CAH1541112.1"/>
    <property type="molecule type" value="Genomic_DNA"/>
</dbReference>
<dbReference type="AlphaFoldDB" id="A0AAU9QBB1"/>
<evidence type="ECO:0000313" key="2">
    <source>
        <dbReference type="Proteomes" id="UP001295420"/>
    </source>
</evidence>
<organism evidence="1 2">
    <name type="scientific">Vibrio owensii</name>
    <dbReference type="NCBI Taxonomy" id="696485"/>
    <lineage>
        <taxon>Bacteria</taxon>
        <taxon>Pseudomonadati</taxon>
        <taxon>Pseudomonadota</taxon>
        <taxon>Gammaproteobacteria</taxon>
        <taxon>Vibrionales</taxon>
        <taxon>Vibrionaceae</taxon>
        <taxon>Vibrio</taxon>
    </lineage>
</organism>
<proteinExistence type="predicted"/>
<sequence>MISEWEKHTLLADTALQLDDPVRSILHYQQALSLSEDISECVEIEADERLLISVISCHNLAQFWRWAGDTEYELKYLQLASEKVLTLIPQCPNKDCTSFIDSIGCCTKALIDFVKRHPNPAIAKQVEKIDTATNCEIIAKFRLN</sequence>
<dbReference type="RefSeq" id="WP_409932079.1">
    <property type="nucleotide sequence ID" value="NZ_CAKMTQ010000067.1"/>
</dbReference>
<evidence type="ECO:0000313" key="1">
    <source>
        <dbReference type="EMBL" id="CAH1541112.1"/>
    </source>
</evidence>
<dbReference type="Pfam" id="PF10952">
    <property type="entry name" value="DUF2753"/>
    <property type="match status" value="1"/>
</dbReference>
<gene>
    <name evidence="1" type="ORF">THF1D04_70016</name>
</gene>
<accession>A0AAU9QBB1</accession>
<comment type="caution">
    <text evidence="1">The sequence shown here is derived from an EMBL/GenBank/DDBJ whole genome shotgun (WGS) entry which is preliminary data.</text>
</comment>
<dbReference type="Proteomes" id="UP001295420">
    <property type="component" value="Unassembled WGS sequence"/>
</dbReference>
<evidence type="ECO:0008006" key="3">
    <source>
        <dbReference type="Google" id="ProtNLM"/>
    </source>
</evidence>
<name>A0AAU9QBB1_9VIBR</name>
<protein>
    <recommendedName>
        <fullName evidence="3">DUF2753 domain-containing protein</fullName>
    </recommendedName>
</protein>
<dbReference type="InterPro" id="IPR020206">
    <property type="entry name" value="Uncharacterised_VP2110"/>
</dbReference>